<accession>A0A4Q2DBI7</accession>
<dbReference type="InterPro" id="IPR013087">
    <property type="entry name" value="Znf_C2H2_type"/>
</dbReference>
<proteinExistence type="predicted"/>
<keyword evidence="4" id="KW-1185">Reference proteome</keyword>
<dbReference type="Proteomes" id="UP000290288">
    <property type="component" value="Unassembled WGS sequence"/>
</dbReference>
<feature type="compositionally biased region" description="Basic residues" evidence="1">
    <location>
        <begin position="188"/>
        <end position="201"/>
    </location>
</feature>
<feature type="domain" description="C2H2-type" evidence="2">
    <location>
        <begin position="364"/>
        <end position="392"/>
    </location>
</feature>
<dbReference type="EMBL" id="SDEE01000407">
    <property type="protein sequence ID" value="RXW16729.1"/>
    <property type="molecule type" value="Genomic_DNA"/>
</dbReference>
<dbReference type="SMART" id="SM00355">
    <property type="entry name" value="ZnF_C2H2"/>
    <property type="match status" value="2"/>
</dbReference>
<reference evidence="3 4" key="1">
    <citation type="submission" date="2019-01" db="EMBL/GenBank/DDBJ databases">
        <title>Draft genome sequence of Psathyrella aberdarensis IHI B618.</title>
        <authorList>
            <person name="Buettner E."/>
            <person name="Kellner H."/>
        </authorList>
    </citation>
    <scope>NUCLEOTIDE SEQUENCE [LARGE SCALE GENOMIC DNA]</scope>
    <source>
        <strain evidence="3 4">IHI B618</strain>
    </source>
</reference>
<sequence>MSLPFASPCPDPFSDDFILPDQLPPGFTSFGSHSPIFGCEDLSLLLPSGPSSVDRLELGDIYPLGMPLPEAFPSNDCPIFQQGEDPLQYFDDPPLDTSGLPPVQFPLDPAGNEDRMASHELLSIREKDVSARAEDALRTRLAVNPLTVGDCLDLVSEQPAVHRQREAPIKGLLVGSEPLINISALSRTPRHGPSRSQRRRTPPSPYAFPQGSVMSPPPPPSPSPSFPSSASSPFASPSFSVSAPLPSENDQDSSSDNEYLPQQSERRKKRLQKRHAPSQKPRPRTYVRRTPAAHGSAPENDKFEKTLKPTNLQTVLEDLPYRLEDIKKIDGLWHCPFPDCSHKTSSEGDLGRHLESGAHATHRYVCLASDCLETFARDDSMKRHHANNRGRHHKAEHDRRVKRGIPRRVRVTELPWLKEQVRKDEDML</sequence>
<gene>
    <name evidence="3" type="ORF">EST38_g9126</name>
</gene>
<feature type="compositionally biased region" description="Basic residues" evidence="1">
    <location>
        <begin position="266"/>
        <end position="287"/>
    </location>
</feature>
<evidence type="ECO:0000256" key="1">
    <source>
        <dbReference type="SAM" id="MobiDB-lite"/>
    </source>
</evidence>
<evidence type="ECO:0000313" key="4">
    <source>
        <dbReference type="Proteomes" id="UP000290288"/>
    </source>
</evidence>
<feature type="domain" description="C2H2-type" evidence="2">
    <location>
        <begin position="333"/>
        <end position="359"/>
    </location>
</feature>
<protein>
    <recommendedName>
        <fullName evidence="2">C2H2-type domain-containing protein</fullName>
    </recommendedName>
</protein>
<feature type="region of interest" description="Disordered" evidence="1">
    <location>
        <begin position="183"/>
        <end position="305"/>
    </location>
</feature>
<evidence type="ECO:0000313" key="3">
    <source>
        <dbReference type="EMBL" id="RXW16729.1"/>
    </source>
</evidence>
<dbReference type="OrthoDB" id="3069131at2759"/>
<feature type="compositionally biased region" description="Pro residues" evidence="1">
    <location>
        <begin position="215"/>
        <end position="225"/>
    </location>
</feature>
<dbReference type="AlphaFoldDB" id="A0A4Q2DBI7"/>
<feature type="compositionally biased region" description="Low complexity" evidence="1">
    <location>
        <begin position="226"/>
        <end position="248"/>
    </location>
</feature>
<organism evidence="3 4">
    <name type="scientific">Candolleomyces aberdarensis</name>
    <dbReference type="NCBI Taxonomy" id="2316362"/>
    <lineage>
        <taxon>Eukaryota</taxon>
        <taxon>Fungi</taxon>
        <taxon>Dikarya</taxon>
        <taxon>Basidiomycota</taxon>
        <taxon>Agaricomycotina</taxon>
        <taxon>Agaricomycetes</taxon>
        <taxon>Agaricomycetidae</taxon>
        <taxon>Agaricales</taxon>
        <taxon>Agaricineae</taxon>
        <taxon>Psathyrellaceae</taxon>
        <taxon>Candolleomyces</taxon>
    </lineage>
</organism>
<name>A0A4Q2DBI7_9AGAR</name>
<evidence type="ECO:0000259" key="2">
    <source>
        <dbReference type="SMART" id="SM00355"/>
    </source>
</evidence>
<comment type="caution">
    <text evidence="3">The sequence shown here is derived from an EMBL/GenBank/DDBJ whole genome shotgun (WGS) entry which is preliminary data.</text>
</comment>